<dbReference type="GO" id="GO:0004803">
    <property type="term" value="F:transposase activity"/>
    <property type="evidence" value="ECO:0007669"/>
    <property type="project" value="InterPro"/>
</dbReference>
<dbReference type="GO" id="GO:0043565">
    <property type="term" value="F:sequence-specific DNA binding"/>
    <property type="evidence" value="ECO:0007669"/>
    <property type="project" value="TreeGrafter"/>
</dbReference>
<evidence type="ECO:0000259" key="2">
    <source>
        <dbReference type="SMART" id="SM01321"/>
    </source>
</evidence>
<sequence length="212" mass="23225">MHPPIPDNSIPPGACNAPLPPRPVQTNLDGSVPPGACNTPLPGPMQQDLPQRRSVRLPGYDYGQAGWYFVTIVAKDRCPLFGQIGEDATVGYSAIGEQVCRAWCELTAAYPRLHADAWILMPNHLHCILGFLPTPAGELVKTLGQVVGALKATTTRLTRPLRGSTDSLWQRSYYEHVIRNAHELAVYREYIQNNPARWLVRKHAGEATAAAG</sequence>
<keyword evidence="4" id="KW-1185">Reference proteome</keyword>
<dbReference type="InterPro" id="IPR052715">
    <property type="entry name" value="RAYT_transposase"/>
</dbReference>
<dbReference type="OrthoDB" id="9794403at2"/>
<dbReference type="Proteomes" id="UP000297549">
    <property type="component" value="Unassembled WGS sequence"/>
</dbReference>
<dbReference type="InterPro" id="IPR036515">
    <property type="entry name" value="Transposase_17_sf"/>
</dbReference>
<gene>
    <name evidence="3" type="ORF">E5K00_21205</name>
</gene>
<dbReference type="GO" id="GO:0006313">
    <property type="term" value="P:DNA transposition"/>
    <property type="evidence" value="ECO:0007669"/>
    <property type="project" value="InterPro"/>
</dbReference>
<feature type="region of interest" description="Disordered" evidence="1">
    <location>
        <begin position="1"/>
        <end position="49"/>
    </location>
</feature>
<comment type="caution">
    <text evidence="3">The sequence shown here is derived from an EMBL/GenBank/DDBJ whole genome shotgun (WGS) entry which is preliminary data.</text>
</comment>
<dbReference type="PANTHER" id="PTHR36966">
    <property type="entry name" value="REP-ASSOCIATED TYROSINE TRANSPOSASE"/>
    <property type="match status" value="1"/>
</dbReference>
<dbReference type="Gene3D" id="3.30.70.1290">
    <property type="entry name" value="Transposase IS200-like"/>
    <property type="match status" value="1"/>
</dbReference>
<proteinExistence type="predicted"/>
<organism evidence="3 4">
    <name type="scientific">Hymenobacter aquaticus</name>
    <dbReference type="NCBI Taxonomy" id="1867101"/>
    <lineage>
        <taxon>Bacteria</taxon>
        <taxon>Pseudomonadati</taxon>
        <taxon>Bacteroidota</taxon>
        <taxon>Cytophagia</taxon>
        <taxon>Cytophagales</taxon>
        <taxon>Hymenobacteraceae</taxon>
        <taxon>Hymenobacter</taxon>
    </lineage>
</organism>
<dbReference type="SUPFAM" id="SSF143422">
    <property type="entry name" value="Transposase IS200-like"/>
    <property type="match status" value="1"/>
</dbReference>
<dbReference type="SMART" id="SM01321">
    <property type="entry name" value="Y1_Tnp"/>
    <property type="match status" value="1"/>
</dbReference>
<name>A0A4Z0PTC2_9BACT</name>
<protein>
    <submittedName>
        <fullName evidence="3">Transposase</fullName>
    </submittedName>
</protein>
<dbReference type="EMBL" id="SRLC01000003">
    <property type="protein sequence ID" value="TGE20514.1"/>
    <property type="molecule type" value="Genomic_DNA"/>
</dbReference>
<evidence type="ECO:0000256" key="1">
    <source>
        <dbReference type="SAM" id="MobiDB-lite"/>
    </source>
</evidence>
<evidence type="ECO:0000313" key="3">
    <source>
        <dbReference type="EMBL" id="TGE20514.1"/>
    </source>
</evidence>
<evidence type="ECO:0000313" key="4">
    <source>
        <dbReference type="Proteomes" id="UP000297549"/>
    </source>
</evidence>
<accession>A0A4Z0PTC2</accession>
<feature type="domain" description="Transposase IS200-like" evidence="2">
    <location>
        <begin position="63"/>
        <end position="194"/>
    </location>
</feature>
<dbReference type="PANTHER" id="PTHR36966:SF1">
    <property type="entry name" value="REP-ASSOCIATED TYROSINE TRANSPOSASE"/>
    <property type="match status" value="1"/>
</dbReference>
<dbReference type="InterPro" id="IPR002686">
    <property type="entry name" value="Transposase_17"/>
</dbReference>
<dbReference type="AlphaFoldDB" id="A0A4Z0PTC2"/>
<dbReference type="Pfam" id="PF01797">
    <property type="entry name" value="Y1_Tnp"/>
    <property type="match status" value="1"/>
</dbReference>
<reference evidence="3 4" key="1">
    <citation type="submission" date="2019-04" db="EMBL/GenBank/DDBJ databases">
        <authorList>
            <person name="Feng G."/>
            <person name="Zhang J."/>
            <person name="Zhu H."/>
        </authorList>
    </citation>
    <scope>NUCLEOTIDE SEQUENCE [LARGE SCALE GENOMIC DNA]</scope>
    <source>
        <strain evidence="3 4">JCM 31653</strain>
    </source>
</reference>